<proteinExistence type="predicted"/>
<name>A0A6J5PCT0_9CAUD</name>
<reference evidence="2" key="1">
    <citation type="submission" date="2020-05" db="EMBL/GenBank/DDBJ databases">
        <authorList>
            <person name="Chiriac C."/>
            <person name="Salcher M."/>
            <person name="Ghai R."/>
            <person name="Kavagutti S V."/>
        </authorList>
    </citation>
    <scope>NUCLEOTIDE SEQUENCE</scope>
</reference>
<organism evidence="2">
    <name type="scientific">uncultured Caudovirales phage</name>
    <dbReference type="NCBI Taxonomy" id="2100421"/>
    <lineage>
        <taxon>Viruses</taxon>
        <taxon>Duplodnaviria</taxon>
        <taxon>Heunggongvirae</taxon>
        <taxon>Uroviricota</taxon>
        <taxon>Caudoviricetes</taxon>
        <taxon>Peduoviridae</taxon>
        <taxon>Maltschvirus</taxon>
        <taxon>Maltschvirus maltsch</taxon>
    </lineage>
</organism>
<dbReference type="EMBL" id="LR796837">
    <property type="protein sequence ID" value="CAB4168997.1"/>
    <property type="molecule type" value="Genomic_DNA"/>
</dbReference>
<protein>
    <submittedName>
        <fullName evidence="2">Uncharacterized protein</fullName>
    </submittedName>
</protein>
<keyword evidence="1" id="KW-0175">Coiled coil</keyword>
<evidence type="ECO:0000313" key="3">
    <source>
        <dbReference type="EMBL" id="CAB5226743.1"/>
    </source>
</evidence>
<sequence>MSQDQENLDLMQEGIAEMEGEVSLDAALIADKEAAKAEKIAAKAAEKEAKAAEKEAAKQAKLDAKAALVAEKLAAKEAKIAAKNAPRILQPVQNGVRLPKPTTNCGKVWGLCSLLSTIKGELITCKELMIDEKTVAENLHPNTIASEYYMWKKYHFGTTKKEAIEV</sequence>
<accession>A0A6J5PCT0</accession>
<evidence type="ECO:0000256" key="1">
    <source>
        <dbReference type="SAM" id="Coils"/>
    </source>
</evidence>
<feature type="coiled-coil region" evidence="1">
    <location>
        <begin position="1"/>
        <end position="62"/>
    </location>
</feature>
<evidence type="ECO:0000313" key="2">
    <source>
        <dbReference type="EMBL" id="CAB4168997.1"/>
    </source>
</evidence>
<gene>
    <name evidence="3" type="ORF">UFOVP1516_17</name>
    <name evidence="2" type="ORF">UFOVP887_27</name>
</gene>
<dbReference type="EMBL" id="LR798364">
    <property type="protein sequence ID" value="CAB5226743.1"/>
    <property type="molecule type" value="Genomic_DNA"/>
</dbReference>